<sequence length="152" mass="17137">MNPLPREDAENIVLWNYKPLACKCKARLIIVLHRDSTTGEMIAQRLRSEGFEAEHHTDIEDVELILAHWQPGVLLIDMRLATQEDLHFVRTASHNPAMTRTLLIAITDPAVKGETRTAREAGFDGLCYGPCQVSRLAEMLDNYLALSLDDAR</sequence>
<dbReference type="SUPFAM" id="SSF52172">
    <property type="entry name" value="CheY-like"/>
    <property type="match status" value="1"/>
</dbReference>
<reference evidence="3 4" key="1">
    <citation type="submission" date="2020-10" db="EMBL/GenBank/DDBJ databases">
        <authorList>
            <person name="Peeters C."/>
        </authorList>
    </citation>
    <scope>NUCLEOTIDE SEQUENCE [LARGE SCALE GENOMIC DNA]</scope>
    <source>
        <strain evidence="3 4">LMG 28140</strain>
    </source>
</reference>
<dbReference type="Proteomes" id="UP000598032">
    <property type="component" value="Unassembled WGS sequence"/>
</dbReference>
<evidence type="ECO:0000259" key="2">
    <source>
        <dbReference type="PROSITE" id="PS50110"/>
    </source>
</evidence>
<protein>
    <recommendedName>
        <fullName evidence="2">Response regulatory domain-containing protein</fullName>
    </recommendedName>
</protein>
<feature type="domain" description="Response regulatory" evidence="2">
    <location>
        <begin position="28"/>
        <end position="144"/>
    </location>
</feature>
<keyword evidence="1" id="KW-0597">Phosphoprotein</keyword>
<dbReference type="RefSeq" id="WP_201644519.1">
    <property type="nucleotide sequence ID" value="NZ_CAJHCP010000010.1"/>
</dbReference>
<dbReference type="PROSITE" id="PS50110">
    <property type="entry name" value="RESPONSE_REGULATORY"/>
    <property type="match status" value="1"/>
</dbReference>
<dbReference type="InterPro" id="IPR001789">
    <property type="entry name" value="Sig_transdc_resp-reg_receiver"/>
</dbReference>
<evidence type="ECO:0000313" key="4">
    <source>
        <dbReference type="Proteomes" id="UP000598032"/>
    </source>
</evidence>
<accession>A0ABN7I156</accession>
<organism evidence="3 4">
    <name type="scientific">Paraburkholderia metrosideri</name>
    <dbReference type="NCBI Taxonomy" id="580937"/>
    <lineage>
        <taxon>Bacteria</taxon>
        <taxon>Pseudomonadati</taxon>
        <taxon>Pseudomonadota</taxon>
        <taxon>Betaproteobacteria</taxon>
        <taxon>Burkholderiales</taxon>
        <taxon>Burkholderiaceae</taxon>
        <taxon>Paraburkholderia</taxon>
    </lineage>
</organism>
<feature type="modified residue" description="4-aspartylphosphate" evidence="1">
    <location>
        <position position="77"/>
    </location>
</feature>
<dbReference type="InterPro" id="IPR011006">
    <property type="entry name" value="CheY-like_superfamily"/>
</dbReference>
<gene>
    <name evidence="3" type="ORF">LMG28140_04551</name>
</gene>
<comment type="caution">
    <text evidence="3">The sequence shown here is derived from an EMBL/GenBank/DDBJ whole genome shotgun (WGS) entry which is preliminary data.</text>
</comment>
<proteinExistence type="predicted"/>
<evidence type="ECO:0000313" key="3">
    <source>
        <dbReference type="EMBL" id="CAD6548156.1"/>
    </source>
</evidence>
<dbReference type="Gene3D" id="3.40.50.2300">
    <property type="match status" value="1"/>
</dbReference>
<keyword evidence="4" id="KW-1185">Reference proteome</keyword>
<dbReference type="EMBL" id="CAJHCP010000010">
    <property type="protein sequence ID" value="CAD6548156.1"/>
    <property type="molecule type" value="Genomic_DNA"/>
</dbReference>
<name>A0ABN7I156_9BURK</name>
<evidence type="ECO:0000256" key="1">
    <source>
        <dbReference type="PROSITE-ProRule" id="PRU00169"/>
    </source>
</evidence>